<dbReference type="Pfam" id="PF26572">
    <property type="entry name" value="DUF8185"/>
    <property type="match status" value="1"/>
</dbReference>
<reference evidence="3 4" key="1">
    <citation type="submission" date="2019-01" db="EMBL/GenBank/DDBJ databases">
        <authorList>
            <person name="Ruckert C."/>
            <person name="Busche T."/>
            <person name="Kalinowski J."/>
        </authorList>
    </citation>
    <scope>NUCLEOTIDE SEQUENCE [LARGE SCALE GENOMIC DNA]</scope>
    <source>
        <strain evidence="3 4">136/3</strain>
    </source>
</reference>
<dbReference type="InterPro" id="IPR058323">
    <property type="entry name" value="DUF8010"/>
</dbReference>
<gene>
    <name evidence="3" type="ORF">CPELA_02645</name>
</gene>
<keyword evidence="4" id="KW-1185">Reference proteome</keyword>
<accession>A0A410W7C7</accession>
<proteinExistence type="predicted"/>
<dbReference type="Proteomes" id="UP000288929">
    <property type="component" value="Chromosome"/>
</dbReference>
<protein>
    <submittedName>
        <fullName evidence="3">Uncharacterized protein</fullName>
    </submittedName>
</protein>
<evidence type="ECO:0000259" key="1">
    <source>
        <dbReference type="Pfam" id="PF26035"/>
    </source>
</evidence>
<organism evidence="3 4">
    <name type="scientific">Corynebacterium pelargi</name>
    <dbReference type="NCBI Taxonomy" id="1471400"/>
    <lineage>
        <taxon>Bacteria</taxon>
        <taxon>Bacillati</taxon>
        <taxon>Actinomycetota</taxon>
        <taxon>Actinomycetes</taxon>
        <taxon>Mycobacteriales</taxon>
        <taxon>Corynebacteriaceae</taxon>
        <taxon>Corynebacterium</taxon>
    </lineage>
</organism>
<feature type="domain" description="DUF8010" evidence="1">
    <location>
        <begin position="23"/>
        <end position="89"/>
    </location>
</feature>
<dbReference type="RefSeq" id="WP_229718359.1">
    <property type="nucleotide sequence ID" value="NZ_BMCX01000001.1"/>
</dbReference>
<sequence>MDTPPKIAGMFEGQHRPTVPSGNFSALLHRAQRLDAQALLRVRQRDHRLAQAFITTPFEALLAIDVPQDCALEEGVMGVGDLLSGHVVRREAQWPGALPPVEGFSFLDEVPGEVVAQLAEEGRTLARAHSGPLGVPPSLLDQTVLTVEGREVPMRVIFACDVYGLIPPADVSAPRQVRVSAAGRWLRVDTVVASAYFSRGLPLL</sequence>
<name>A0A410W7C7_9CORY</name>
<dbReference type="KEGG" id="cpeg:CPELA_02645"/>
<evidence type="ECO:0000313" key="3">
    <source>
        <dbReference type="EMBL" id="QAU51814.1"/>
    </source>
</evidence>
<dbReference type="AlphaFoldDB" id="A0A410W7C7"/>
<dbReference type="EMBL" id="CP035299">
    <property type="protein sequence ID" value="QAU51814.1"/>
    <property type="molecule type" value="Genomic_DNA"/>
</dbReference>
<evidence type="ECO:0000259" key="2">
    <source>
        <dbReference type="Pfam" id="PF26572"/>
    </source>
</evidence>
<evidence type="ECO:0000313" key="4">
    <source>
        <dbReference type="Proteomes" id="UP000288929"/>
    </source>
</evidence>
<dbReference type="Pfam" id="PF26035">
    <property type="entry name" value="DUF8010"/>
    <property type="match status" value="1"/>
</dbReference>
<dbReference type="InterPro" id="IPR058498">
    <property type="entry name" value="DUF8185"/>
</dbReference>
<feature type="domain" description="DUF8185" evidence="2">
    <location>
        <begin position="99"/>
        <end position="200"/>
    </location>
</feature>